<evidence type="ECO:0000313" key="4">
    <source>
        <dbReference type="EMBL" id="SES66443.1"/>
    </source>
</evidence>
<dbReference type="InterPro" id="IPR011055">
    <property type="entry name" value="Dup_hybrid_motif"/>
</dbReference>
<keyword evidence="5" id="KW-1185">Reference proteome</keyword>
<feature type="chain" id="PRO_5011611656" evidence="2">
    <location>
        <begin position="19"/>
        <end position="329"/>
    </location>
</feature>
<dbReference type="AlphaFoldDB" id="A0A1H9YC23"/>
<keyword evidence="2" id="KW-0732">Signal</keyword>
<feature type="region of interest" description="Disordered" evidence="1">
    <location>
        <begin position="26"/>
        <end position="49"/>
    </location>
</feature>
<dbReference type="InterPro" id="IPR016047">
    <property type="entry name" value="M23ase_b-sheet_dom"/>
</dbReference>
<dbReference type="PANTHER" id="PTHR21666:SF270">
    <property type="entry name" value="MUREIN HYDROLASE ACTIVATOR ENVC"/>
    <property type="match status" value="1"/>
</dbReference>
<dbReference type="Proteomes" id="UP000198618">
    <property type="component" value="Unassembled WGS sequence"/>
</dbReference>
<organism evidence="4 5">
    <name type="scientific">Oceanobacillus limi</name>
    <dbReference type="NCBI Taxonomy" id="930131"/>
    <lineage>
        <taxon>Bacteria</taxon>
        <taxon>Bacillati</taxon>
        <taxon>Bacillota</taxon>
        <taxon>Bacilli</taxon>
        <taxon>Bacillales</taxon>
        <taxon>Bacillaceae</taxon>
        <taxon>Oceanobacillus</taxon>
    </lineage>
</organism>
<feature type="compositionally biased region" description="Basic and acidic residues" evidence="1">
    <location>
        <begin position="26"/>
        <end position="42"/>
    </location>
</feature>
<dbReference type="CDD" id="cd12797">
    <property type="entry name" value="M23_peptidase"/>
    <property type="match status" value="1"/>
</dbReference>
<dbReference type="Pfam" id="PF01551">
    <property type="entry name" value="Peptidase_M23"/>
    <property type="match status" value="1"/>
</dbReference>
<dbReference type="STRING" id="930131.SAMN05216389_101309"/>
<dbReference type="PANTHER" id="PTHR21666">
    <property type="entry name" value="PEPTIDASE-RELATED"/>
    <property type="match status" value="1"/>
</dbReference>
<dbReference type="SUPFAM" id="SSF51261">
    <property type="entry name" value="Duplicated hybrid motif"/>
    <property type="match status" value="1"/>
</dbReference>
<protein>
    <submittedName>
        <fullName evidence="4">Peptidase family M23</fullName>
    </submittedName>
</protein>
<name>A0A1H9YC23_9BACI</name>
<dbReference type="GO" id="GO:0004222">
    <property type="term" value="F:metalloendopeptidase activity"/>
    <property type="evidence" value="ECO:0007669"/>
    <property type="project" value="TreeGrafter"/>
</dbReference>
<proteinExistence type="predicted"/>
<feature type="signal peptide" evidence="2">
    <location>
        <begin position="1"/>
        <end position="18"/>
    </location>
</feature>
<dbReference type="Gene3D" id="2.70.70.10">
    <property type="entry name" value="Glucose Permease (Domain IIA)"/>
    <property type="match status" value="1"/>
</dbReference>
<accession>A0A1H9YC23</accession>
<dbReference type="PROSITE" id="PS51257">
    <property type="entry name" value="PROKAR_LIPOPROTEIN"/>
    <property type="match status" value="1"/>
</dbReference>
<evidence type="ECO:0000256" key="2">
    <source>
        <dbReference type="SAM" id="SignalP"/>
    </source>
</evidence>
<evidence type="ECO:0000256" key="1">
    <source>
        <dbReference type="SAM" id="MobiDB-lite"/>
    </source>
</evidence>
<gene>
    <name evidence="4" type="ORF">SAMN05216389_101309</name>
</gene>
<dbReference type="InterPro" id="IPR050570">
    <property type="entry name" value="Cell_wall_metabolism_enzyme"/>
</dbReference>
<reference evidence="4 5" key="1">
    <citation type="submission" date="2016-10" db="EMBL/GenBank/DDBJ databases">
        <authorList>
            <person name="de Groot N.N."/>
        </authorList>
    </citation>
    <scope>NUCLEOTIDE SEQUENCE [LARGE SCALE GENOMIC DNA]</scope>
    <source>
        <strain evidence="4 5">IBRC-M 10780</strain>
    </source>
</reference>
<feature type="domain" description="M23ase beta-sheet core" evidence="3">
    <location>
        <begin position="209"/>
        <end position="300"/>
    </location>
</feature>
<dbReference type="EMBL" id="FOHE01000001">
    <property type="protein sequence ID" value="SES66443.1"/>
    <property type="molecule type" value="Genomic_DNA"/>
</dbReference>
<sequence length="329" mass="36974">MKFIVKASFIMLITIVLAACGKTDNDNDSLDKEADNQKKSSEEPITPEQLPEQFLTSNFEQIYNQTSESFQEMVTLKQFKDMGSDFQKGVQSFEMVTKMPIQDLMEYQWISDGGDKGIRAYLADDNQTIEGLQLTPITSYPETDNRYTENTYRMPMIGEWFTFWGGTNELVNYHYAVESQRYAYDLVIVKDGSSFEGDPTKNESYYAFGKEAVAPSEGVVVAIENNIKDNTPTVDTNRVEPLGNHVILEHENKEYSIIAHLQEGSVQVSEGDQVDAGDLLGYVGNSGNSSEPHIHFHVANHVDWEKGTSIRIKLDGGEDPVRGEEVTGF</sequence>
<dbReference type="OrthoDB" id="9809488at2"/>
<dbReference type="RefSeq" id="WP_090866114.1">
    <property type="nucleotide sequence ID" value="NZ_FOHE01000001.1"/>
</dbReference>
<evidence type="ECO:0000313" key="5">
    <source>
        <dbReference type="Proteomes" id="UP000198618"/>
    </source>
</evidence>
<evidence type="ECO:0000259" key="3">
    <source>
        <dbReference type="Pfam" id="PF01551"/>
    </source>
</evidence>